<dbReference type="GeneID" id="25390661"/>
<name>B1MAB8_METRJ</name>
<gene>
    <name evidence="3" type="ordered locus">Mrad2831_6531</name>
</gene>
<evidence type="ECO:0000313" key="3">
    <source>
        <dbReference type="EMBL" id="ACB28443.1"/>
    </source>
</evidence>
<dbReference type="HOGENOM" id="CLU_833692_0_0_5"/>
<dbReference type="Proteomes" id="UP000006589">
    <property type="component" value="Plasmid pMRAD08"/>
</dbReference>
<proteinExistence type="predicted"/>
<sequence>MIRALKNLLGLAQREDATLGELLPSLPAAEAELAAAREAQAAAVAAYRAGLLSADEAALRQLDTACRDAEVRLERAKALVEALRERLAEAREREAEAERVAVYQAAQRQADDARRLLAEVYPQIAGDLVQVIEAVARAEVEVEAANADLPRNAEHLASVEHAARDIPAEPDEILSEIEVERWVAVGNIKPGSFDQANVYVTGPGRGVIKVAGLPLGECTQVELRVFTERQVRRGEGRKTAYRLAEKVSLPGFLATDPYVWRPMSSHSKPGEVIRQVEALRYLQPEPSSSASGAVITQLIPAPGTERVQALEPPPPTRAHRGPYADAPESEARA</sequence>
<evidence type="ECO:0000256" key="1">
    <source>
        <dbReference type="SAM" id="Coils"/>
    </source>
</evidence>
<geneLocation type="plasmid" evidence="3 4">
    <name>pMRAD08</name>
</geneLocation>
<keyword evidence="1" id="KW-0175">Coiled coil</keyword>
<organism evidence="3 4">
    <name type="scientific">Methylobacterium radiotolerans (strain ATCC 27329 / DSM 1819 / JCM 2831 / NBRC 15690 / NCIMB 10815 / 0-1)</name>
    <dbReference type="NCBI Taxonomy" id="426355"/>
    <lineage>
        <taxon>Bacteria</taxon>
        <taxon>Pseudomonadati</taxon>
        <taxon>Pseudomonadota</taxon>
        <taxon>Alphaproteobacteria</taxon>
        <taxon>Hyphomicrobiales</taxon>
        <taxon>Methylobacteriaceae</taxon>
        <taxon>Methylobacterium</taxon>
    </lineage>
</organism>
<dbReference type="RefSeq" id="WP_012327509.1">
    <property type="nucleotide sequence ID" value="NC_010507.1"/>
</dbReference>
<feature type="region of interest" description="Disordered" evidence="2">
    <location>
        <begin position="301"/>
        <end position="333"/>
    </location>
</feature>
<dbReference type="EMBL" id="CP001009">
    <property type="protein sequence ID" value="ACB28443.1"/>
    <property type="molecule type" value="Genomic_DNA"/>
</dbReference>
<accession>B1MAB8</accession>
<protein>
    <submittedName>
        <fullName evidence="3">Uncharacterized protein</fullName>
    </submittedName>
</protein>
<dbReference type="KEGG" id="mrd:Mrad2831_6531"/>
<feature type="coiled-coil region" evidence="1">
    <location>
        <begin position="59"/>
        <end position="100"/>
    </location>
</feature>
<evidence type="ECO:0000313" key="4">
    <source>
        <dbReference type="Proteomes" id="UP000006589"/>
    </source>
</evidence>
<evidence type="ECO:0000256" key="2">
    <source>
        <dbReference type="SAM" id="MobiDB-lite"/>
    </source>
</evidence>
<dbReference type="AlphaFoldDB" id="B1MAB8"/>
<keyword evidence="3" id="KW-0614">Plasmid</keyword>
<reference evidence="3 4" key="1">
    <citation type="submission" date="2008-03" db="EMBL/GenBank/DDBJ databases">
        <title>Complete sequence of plasmid8 of Methylobacterium radiotolerans JCM 2831.</title>
        <authorList>
            <consortium name="US DOE Joint Genome Institute"/>
            <person name="Copeland A."/>
            <person name="Lucas S."/>
            <person name="Lapidus A."/>
            <person name="Glavina del Rio T."/>
            <person name="Dalin E."/>
            <person name="Tice H."/>
            <person name="Bruce D."/>
            <person name="Goodwin L."/>
            <person name="Pitluck S."/>
            <person name="Kiss H."/>
            <person name="Brettin T."/>
            <person name="Detter J.C."/>
            <person name="Han C."/>
            <person name="Kuske C.R."/>
            <person name="Schmutz J."/>
            <person name="Larimer F."/>
            <person name="Land M."/>
            <person name="Hauser L."/>
            <person name="Kyrpides N."/>
            <person name="Mikhailova N."/>
            <person name="Marx C.J."/>
            <person name="Richardson P."/>
        </authorList>
    </citation>
    <scope>NUCLEOTIDE SEQUENCE [LARGE SCALE GENOMIC DNA]</scope>
    <source>
        <strain evidence="4">ATCC 27329 / DSM 1819 / JCM 2831 / NBRC 15690 / NCIMB 10815 / 0-1</strain>
        <plasmid evidence="4">Plasmid pMRAD08</plasmid>
    </source>
</reference>